<dbReference type="Gene3D" id="2.80.10.50">
    <property type="match status" value="1"/>
</dbReference>
<keyword evidence="2" id="KW-1015">Disulfide bond</keyword>
<comment type="caution">
    <text evidence="4">The sequence shown here is derived from an EMBL/GenBank/DDBJ whole genome shotgun (WGS) entry which is preliminary data.</text>
</comment>
<dbReference type="PANTHER" id="PTHR33107">
    <property type="entry name" value="KUNITZ TRYPSIN INHIBITOR 2"/>
    <property type="match status" value="1"/>
</dbReference>
<dbReference type="Proteomes" id="UP000298416">
    <property type="component" value="Unassembled WGS sequence"/>
</dbReference>
<evidence type="ECO:0000256" key="1">
    <source>
        <dbReference type="ARBA" id="ARBA00005440"/>
    </source>
</evidence>
<evidence type="ECO:0000256" key="2">
    <source>
        <dbReference type="ARBA" id="ARBA00023157"/>
    </source>
</evidence>
<name>A0A8X8YW70_SALSN</name>
<dbReference type="AlphaFoldDB" id="A0A8X8YW70"/>
<dbReference type="PANTHER" id="PTHR33107:SF81">
    <property type="entry name" value="TRYPSIN INHIBITOR A"/>
    <property type="match status" value="1"/>
</dbReference>
<dbReference type="InterPro" id="IPR002160">
    <property type="entry name" value="Prot_inh_Kunz-lg"/>
</dbReference>
<comment type="similarity">
    <text evidence="1">Belongs to the protease inhibitor I3 (leguminous Kunitz-type inhibitor) family.</text>
</comment>
<reference evidence="4" key="1">
    <citation type="submission" date="2018-01" db="EMBL/GenBank/DDBJ databases">
        <authorList>
            <person name="Mao J.F."/>
        </authorList>
    </citation>
    <scope>NUCLEOTIDE SEQUENCE</scope>
    <source>
        <strain evidence="4">Huo1</strain>
        <tissue evidence="4">Leaf</tissue>
    </source>
</reference>
<organism evidence="4">
    <name type="scientific">Salvia splendens</name>
    <name type="common">Scarlet sage</name>
    <dbReference type="NCBI Taxonomy" id="180675"/>
    <lineage>
        <taxon>Eukaryota</taxon>
        <taxon>Viridiplantae</taxon>
        <taxon>Streptophyta</taxon>
        <taxon>Embryophyta</taxon>
        <taxon>Tracheophyta</taxon>
        <taxon>Spermatophyta</taxon>
        <taxon>Magnoliopsida</taxon>
        <taxon>eudicotyledons</taxon>
        <taxon>Gunneridae</taxon>
        <taxon>Pentapetalae</taxon>
        <taxon>asterids</taxon>
        <taxon>lamiids</taxon>
        <taxon>Lamiales</taxon>
        <taxon>Lamiaceae</taxon>
        <taxon>Nepetoideae</taxon>
        <taxon>Mentheae</taxon>
        <taxon>Salviinae</taxon>
        <taxon>Salvia</taxon>
        <taxon>Salvia subgen. Calosphace</taxon>
        <taxon>core Calosphace</taxon>
    </lineage>
</organism>
<evidence type="ECO:0000256" key="3">
    <source>
        <dbReference type="SAM" id="SignalP"/>
    </source>
</evidence>
<evidence type="ECO:0000313" key="5">
    <source>
        <dbReference type="Proteomes" id="UP000298416"/>
    </source>
</evidence>
<accession>A0A8X8YW70</accession>
<dbReference type="InterPro" id="IPR011065">
    <property type="entry name" value="Kunitz_inhibitor_STI-like_sf"/>
</dbReference>
<gene>
    <name evidence="4" type="ORF">SASPL_102393</name>
</gene>
<sequence length="213" mass="23400">MTTKTIINLLFLIHTIIYVVGGGEAATATSVVDVDGNQVQANTKYYIFTPSGGGLGLSVRDRRQPCPPNVMQETDGGSMGLPLKIFPADGKAVIDLESDLNLAFVAATTCVQRTVWRLGDTDWNTGRRYVRSDGVVGKPGAETVRNWFKIERFGQGYKIVYCPGVCRECRVECGDVGVFVESGRRWLALGDDLKTTLPWLREILLCITQDLAH</sequence>
<dbReference type="SMART" id="SM00452">
    <property type="entry name" value="STI"/>
    <property type="match status" value="1"/>
</dbReference>
<keyword evidence="5" id="KW-1185">Reference proteome</keyword>
<reference evidence="4" key="2">
    <citation type="submission" date="2020-08" db="EMBL/GenBank/DDBJ databases">
        <title>Plant Genome Project.</title>
        <authorList>
            <person name="Zhang R.-G."/>
        </authorList>
    </citation>
    <scope>NUCLEOTIDE SEQUENCE</scope>
    <source>
        <strain evidence="4">Huo1</strain>
        <tissue evidence="4">Leaf</tissue>
    </source>
</reference>
<dbReference type="GO" id="GO:0004866">
    <property type="term" value="F:endopeptidase inhibitor activity"/>
    <property type="evidence" value="ECO:0007669"/>
    <property type="project" value="InterPro"/>
</dbReference>
<feature type="chain" id="PRO_5036447837" description="Kunitz inhibitor ST1-like" evidence="3">
    <location>
        <begin position="26"/>
        <end position="213"/>
    </location>
</feature>
<dbReference type="EMBL" id="PNBA02000001">
    <property type="protein sequence ID" value="KAG6437476.1"/>
    <property type="molecule type" value="Genomic_DNA"/>
</dbReference>
<feature type="signal peptide" evidence="3">
    <location>
        <begin position="1"/>
        <end position="25"/>
    </location>
</feature>
<proteinExistence type="inferred from homology"/>
<protein>
    <recommendedName>
        <fullName evidence="6">Kunitz inhibitor ST1-like</fullName>
    </recommendedName>
</protein>
<dbReference type="PROSITE" id="PS00283">
    <property type="entry name" value="SOYBEAN_KUNITZ"/>
    <property type="match status" value="1"/>
</dbReference>
<evidence type="ECO:0008006" key="6">
    <source>
        <dbReference type="Google" id="ProtNLM"/>
    </source>
</evidence>
<dbReference type="SUPFAM" id="SSF50386">
    <property type="entry name" value="STI-like"/>
    <property type="match status" value="1"/>
</dbReference>
<evidence type="ECO:0000313" key="4">
    <source>
        <dbReference type="EMBL" id="KAG6437476.1"/>
    </source>
</evidence>
<keyword evidence="3" id="KW-0732">Signal</keyword>
<dbReference type="Pfam" id="PF00197">
    <property type="entry name" value="Kunitz_legume"/>
    <property type="match status" value="1"/>
</dbReference>